<dbReference type="RefSeq" id="WP_155356763.1">
    <property type="nucleotide sequence ID" value="NZ_BAAAHL010000049.1"/>
</dbReference>
<dbReference type="InterPro" id="IPR039470">
    <property type="entry name" value="Nuc_deoxyri_tr2"/>
</dbReference>
<accession>A0A5M3WXY0</accession>
<dbReference type="AlphaFoldDB" id="A0A5M3WXY0"/>
<name>A0A5M3WXY0_9ACTN</name>
<protein>
    <recommendedName>
        <fullName evidence="3">Nucleoside 2-deoxyribosyltransferase</fullName>
    </recommendedName>
</protein>
<proteinExistence type="predicted"/>
<keyword evidence="2" id="KW-1185">Reference proteome</keyword>
<dbReference type="Proteomes" id="UP000331127">
    <property type="component" value="Unassembled WGS sequence"/>
</dbReference>
<evidence type="ECO:0008006" key="3">
    <source>
        <dbReference type="Google" id="ProtNLM"/>
    </source>
</evidence>
<gene>
    <name evidence="1" type="ORF">Amac_049900</name>
</gene>
<comment type="caution">
    <text evidence="1">The sequence shown here is derived from an EMBL/GenBank/DDBJ whole genome shotgun (WGS) entry which is preliminary data.</text>
</comment>
<dbReference type="Gene3D" id="3.40.50.450">
    <property type="match status" value="1"/>
</dbReference>
<evidence type="ECO:0000313" key="2">
    <source>
        <dbReference type="Proteomes" id="UP000331127"/>
    </source>
</evidence>
<reference evidence="1 2" key="1">
    <citation type="submission" date="2019-10" db="EMBL/GenBank/DDBJ databases">
        <title>Whole genome shotgun sequence of Acrocarpospora macrocephala NBRC 16266.</title>
        <authorList>
            <person name="Ichikawa N."/>
            <person name="Kimura A."/>
            <person name="Kitahashi Y."/>
            <person name="Komaki H."/>
            <person name="Oguchi A."/>
        </authorList>
    </citation>
    <scope>NUCLEOTIDE SEQUENCE [LARGE SCALE GENOMIC DNA]</scope>
    <source>
        <strain evidence="1 2">NBRC 16266</strain>
    </source>
</reference>
<evidence type="ECO:0000313" key="1">
    <source>
        <dbReference type="EMBL" id="GES11393.1"/>
    </source>
</evidence>
<dbReference type="EMBL" id="BLAE01000029">
    <property type="protein sequence ID" value="GES11393.1"/>
    <property type="molecule type" value="Genomic_DNA"/>
</dbReference>
<sequence length="162" mass="17856">MTLTVVWAREPIPADPSIFLAGPMPRASIPVPSWHSAAISLLGELRTRPLTVLTPESRDGIRAEHYDDQFAWENAAREAATAILFWIPRDLATLPGFTTNVEFGHDVRTGKVVLGCPPDCPNPERNRYLIRLAEHYAVPVRQTLADTVVAALAIVEARRPTA</sequence>
<dbReference type="OrthoDB" id="9805113at2"/>
<organism evidence="1 2">
    <name type="scientific">Acrocarpospora macrocephala</name>
    <dbReference type="NCBI Taxonomy" id="150177"/>
    <lineage>
        <taxon>Bacteria</taxon>
        <taxon>Bacillati</taxon>
        <taxon>Actinomycetota</taxon>
        <taxon>Actinomycetes</taxon>
        <taxon>Streptosporangiales</taxon>
        <taxon>Streptosporangiaceae</taxon>
        <taxon>Acrocarpospora</taxon>
    </lineage>
</organism>
<dbReference type="Pfam" id="PF15891">
    <property type="entry name" value="Nuc_deoxyri_tr2"/>
    <property type="match status" value="1"/>
</dbReference>